<evidence type="ECO:0000256" key="6">
    <source>
        <dbReference type="SAM" id="Coils"/>
    </source>
</evidence>
<name>A0A1H8CB39_9RHOB</name>
<feature type="domain" description="Histidine kinase" evidence="8">
    <location>
        <begin position="482"/>
        <end position="702"/>
    </location>
</feature>
<evidence type="ECO:0000259" key="9">
    <source>
        <dbReference type="PROSITE" id="PS50110"/>
    </source>
</evidence>
<dbReference type="InterPro" id="IPR003661">
    <property type="entry name" value="HisK_dim/P_dom"/>
</dbReference>
<sequence length="1155" mass="126046">MHRKNSAMMRRNHLGLGQAAALGLVAALAFFVVSAAVSVYIVGQLRASNERVIQTHEVIVAVDQLLLDVQNAETGQRGFLLTGEERYLEPYNAALARMPNRLRRVSDLIAGDSSQTARFRDLQGFVDARFRIIAEVIALYRTQGQSAAVAQVADGDGKAVMDTIRALTAQIRDAEADVREQRVAEMGRAYTVAVAVGLVTGLLGIALTLVIGVLLRRAALAGRQTAWLQAAELGLGGAVMGELSTAEVGQNILRYLSQYLGAVAGALYVARGDTFALAAVHGVPEGTSLRETFGQDDSLYSHVLQDHHPIAVGEVPDGYVAFGSGLGQDRPRYLALGPAHVDGEIKAVFELGFLNPIPDQTLILLEKVSGIVAAAIRSADYRTRLRDLLDATQRQSDELQMQGEELRVSNEELEEQGRALKESATRLEEQQIELEQTNAQLEEQAQELARQRDDLERANGDIQHKAQEVARASRYKSDFLANMSHELRTPLNSSLILSKLLADNPDDNLTPEQVKYAQTIQSSGNDLLSLINDILDLSKIEAGHVEIHPEPVSLERLVGSLRRMFDPLAQDKGLTLTVEVAADAVPVIQTDAQRLEQVLRNLLANAVKFTARGGVTLRVKPVSDRRIMLSVTDTGIGIPEDQQRHIFEAFHQADSTISRKFGGTGLGLSISRELVRLLGGTLHVESNPGQGSTFSIVLPQTYDPPGLPAADGGAVDDLPRHVPVADAVDTPAPDTAAPYTAAPSIAPHVIEDDRQRPGAASRKLLIIEDDQTFATILRDLAREMDFATLVAGTAQEALDLARQHLPSAIVLDVGLPDQSGLSVLDRLKRDVRTRHIPVHIISGEDYAERAMSLGAVGYAMKPVLRDELVDVFRTLEAKVSRTVRRVLIVEDNAVQRDAVSQLIASDDVETVGAGTAAECLALLEDQTFDCIVLDLSLPDASGFALLETISQNDTQAVPPVIVYTGRVLSAAEEQDLRRYSRSIIIKGAKSPERLLDEVTLFLHQVVSDLPDAQQQMIRKARNRDALLEGRRILIVEDDVRNIYALTNIFEPRGVVIEIARNGEEAVSRLTAAQTDAETRIDLVLMDVMMPVMDGLTATRRIREMSALRKLPIIMLTAKAMPDDQRRCIEAGANDYMAKPLDVDKLLSLVRVWMPQ</sequence>
<keyword evidence="4" id="KW-0902">Two-component regulatory system</keyword>
<dbReference type="Pfam" id="PF05227">
    <property type="entry name" value="CHASE3"/>
    <property type="match status" value="1"/>
</dbReference>
<feature type="modified residue" description="4-aspartylphosphate" evidence="5">
    <location>
        <position position="1086"/>
    </location>
</feature>
<dbReference type="Gene3D" id="3.30.565.10">
    <property type="entry name" value="Histidine kinase-like ATPase, C-terminal domain"/>
    <property type="match status" value="1"/>
</dbReference>
<feature type="domain" description="Response regulatory" evidence="9">
    <location>
        <begin position="1031"/>
        <end position="1153"/>
    </location>
</feature>
<dbReference type="SUPFAM" id="SSF52172">
    <property type="entry name" value="CheY-like"/>
    <property type="match status" value="3"/>
</dbReference>
<dbReference type="SUPFAM" id="SSF47384">
    <property type="entry name" value="Homodimeric domain of signal transducing histidine kinase"/>
    <property type="match status" value="1"/>
</dbReference>
<feature type="transmembrane region" description="Helical" evidence="7">
    <location>
        <begin position="189"/>
        <end position="215"/>
    </location>
</feature>
<keyword evidence="6" id="KW-0175">Coiled coil</keyword>
<dbReference type="STRING" id="245187.SAMN04488003_106135"/>
<dbReference type="CDD" id="cd17546">
    <property type="entry name" value="REC_hyHK_CKI1_RcsC-like"/>
    <property type="match status" value="1"/>
</dbReference>
<dbReference type="GO" id="GO:0000155">
    <property type="term" value="F:phosphorelay sensor kinase activity"/>
    <property type="evidence" value="ECO:0007669"/>
    <property type="project" value="InterPro"/>
</dbReference>
<dbReference type="Gene3D" id="3.40.50.2300">
    <property type="match status" value="3"/>
</dbReference>
<dbReference type="InterPro" id="IPR036097">
    <property type="entry name" value="HisK_dim/P_sf"/>
</dbReference>
<keyword evidence="7" id="KW-0472">Membrane</keyword>
<keyword evidence="10" id="KW-0418">Kinase</keyword>
<accession>A0A1H8CB39</accession>
<organism evidence="10 11">
    <name type="scientific">Loktanella fryxellensis</name>
    <dbReference type="NCBI Taxonomy" id="245187"/>
    <lineage>
        <taxon>Bacteria</taxon>
        <taxon>Pseudomonadati</taxon>
        <taxon>Pseudomonadota</taxon>
        <taxon>Alphaproteobacteria</taxon>
        <taxon>Rhodobacterales</taxon>
        <taxon>Roseobacteraceae</taxon>
        <taxon>Loktanella</taxon>
    </lineage>
</organism>
<dbReference type="PANTHER" id="PTHR45339:SF1">
    <property type="entry name" value="HYBRID SIGNAL TRANSDUCTION HISTIDINE KINASE J"/>
    <property type="match status" value="1"/>
</dbReference>
<dbReference type="SMART" id="SM00448">
    <property type="entry name" value="REC"/>
    <property type="match status" value="3"/>
</dbReference>
<comment type="catalytic activity">
    <reaction evidence="1">
        <text>ATP + protein L-histidine = ADP + protein N-phospho-L-histidine.</text>
        <dbReference type="EC" id="2.7.13.3"/>
    </reaction>
</comment>
<dbReference type="InterPro" id="IPR004358">
    <property type="entry name" value="Sig_transdc_His_kin-like_C"/>
</dbReference>
<dbReference type="SMART" id="SM00388">
    <property type="entry name" value="HisKA"/>
    <property type="match status" value="1"/>
</dbReference>
<dbReference type="EMBL" id="FOCI01000006">
    <property type="protein sequence ID" value="SEM92246.1"/>
    <property type="molecule type" value="Genomic_DNA"/>
</dbReference>
<dbReference type="InterPro" id="IPR003594">
    <property type="entry name" value="HATPase_dom"/>
</dbReference>
<dbReference type="Pfam" id="PF00512">
    <property type="entry name" value="HisKA"/>
    <property type="match status" value="1"/>
</dbReference>
<evidence type="ECO:0000256" key="5">
    <source>
        <dbReference type="PROSITE-ProRule" id="PRU00169"/>
    </source>
</evidence>
<dbReference type="Gene3D" id="1.10.287.130">
    <property type="match status" value="1"/>
</dbReference>
<evidence type="ECO:0000259" key="8">
    <source>
        <dbReference type="PROSITE" id="PS50109"/>
    </source>
</evidence>
<dbReference type="Pfam" id="PF00072">
    <property type="entry name" value="Response_reg"/>
    <property type="match status" value="3"/>
</dbReference>
<dbReference type="PROSITE" id="PS50110">
    <property type="entry name" value="RESPONSE_REGULATORY"/>
    <property type="match status" value="3"/>
</dbReference>
<evidence type="ECO:0000256" key="4">
    <source>
        <dbReference type="ARBA" id="ARBA00023012"/>
    </source>
</evidence>
<dbReference type="SUPFAM" id="SSF55874">
    <property type="entry name" value="ATPase domain of HSP90 chaperone/DNA topoisomerase II/histidine kinase"/>
    <property type="match status" value="1"/>
</dbReference>
<dbReference type="AlphaFoldDB" id="A0A1H8CB39"/>
<feature type="coiled-coil region" evidence="6">
    <location>
        <begin position="382"/>
        <end position="468"/>
    </location>
</feature>
<dbReference type="InterPro" id="IPR007891">
    <property type="entry name" value="CHASE3"/>
</dbReference>
<dbReference type="InterPro" id="IPR005467">
    <property type="entry name" value="His_kinase_dom"/>
</dbReference>
<evidence type="ECO:0000313" key="10">
    <source>
        <dbReference type="EMBL" id="SEM92246.1"/>
    </source>
</evidence>
<dbReference type="InterPro" id="IPR011006">
    <property type="entry name" value="CheY-like_superfamily"/>
</dbReference>
<dbReference type="CDD" id="cd19410">
    <property type="entry name" value="HK9-like_sensor"/>
    <property type="match status" value="1"/>
</dbReference>
<dbReference type="InterPro" id="IPR001789">
    <property type="entry name" value="Sig_transdc_resp-reg_receiver"/>
</dbReference>
<proteinExistence type="predicted"/>
<dbReference type="PANTHER" id="PTHR45339">
    <property type="entry name" value="HYBRID SIGNAL TRANSDUCTION HISTIDINE KINASE J"/>
    <property type="match status" value="1"/>
</dbReference>
<dbReference type="CDD" id="cd16922">
    <property type="entry name" value="HATPase_EvgS-ArcB-TorS-like"/>
    <property type="match status" value="1"/>
</dbReference>
<feature type="domain" description="Response regulatory" evidence="9">
    <location>
        <begin position="885"/>
        <end position="1001"/>
    </location>
</feature>
<dbReference type="PROSITE" id="PS50109">
    <property type="entry name" value="HIS_KIN"/>
    <property type="match status" value="1"/>
</dbReference>
<dbReference type="InterPro" id="IPR029016">
    <property type="entry name" value="GAF-like_dom_sf"/>
</dbReference>
<feature type="modified residue" description="4-aspartylphosphate" evidence="5">
    <location>
        <position position="812"/>
    </location>
</feature>
<reference evidence="10 11" key="1">
    <citation type="submission" date="2016-10" db="EMBL/GenBank/DDBJ databases">
        <authorList>
            <person name="de Groot N.N."/>
        </authorList>
    </citation>
    <scope>NUCLEOTIDE SEQUENCE [LARGE SCALE GENOMIC DNA]</scope>
    <source>
        <strain evidence="10 11">DSM 16213</strain>
    </source>
</reference>
<protein>
    <recommendedName>
        <fullName evidence="2">histidine kinase</fullName>
        <ecNumber evidence="2">2.7.13.3</ecNumber>
    </recommendedName>
</protein>
<dbReference type="PRINTS" id="PR00344">
    <property type="entry name" value="BCTRLSENSOR"/>
</dbReference>
<dbReference type="OrthoDB" id="9801651at2"/>
<gene>
    <name evidence="10" type="ORF">SAMN04488003_106135</name>
</gene>
<dbReference type="SMART" id="SM00387">
    <property type="entry name" value="HATPase_c"/>
    <property type="match status" value="1"/>
</dbReference>
<dbReference type="Pfam" id="PF02518">
    <property type="entry name" value="HATPase_c"/>
    <property type="match status" value="1"/>
</dbReference>
<keyword evidence="3 5" id="KW-0597">Phosphoprotein</keyword>
<evidence type="ECO:0000256" key="1">
    <source>
        <dbReference type="ARBA" id="ARBA00000085"/>
    </source>
</evidence>
<keyword evidence="7" id="KW-0812">Transmembrane</keyword>
<evidence type="ECO:0000313" key="11">
    <source>
        <dbReference type="Proteomes" id="UP000199585"/>
    </source>
</evidence>
<dbReference type="Gene3D" id="3.30.450.40">
    <property type="match status" value="1"/>
</dbReference>
<dbReference type="InterPro" id="IPR036890">
    <property type="entry name" value="HATPase_C_sf"/>
</dbReference>
<dbReference type="Proteomes" id="UP000199585">
    <property type="component" value="Unassembled WGS sequence"/>
</dbReference>
<feature type="modified residue" description="4-aspartylphosphate" evidence="5">
    <location>
        <position position="934"/>
    </location>
</feature>
<evidence type="ECO:0000256" key="7">
    <source>
        <dbReference type="SAM" id="Phobius"/>
    </source>
</evidence>
<keyword evidence="7" id="KW-1133">Transmembrane helix</keyword>
<keyword evidence="10" id="KW-0808">Transferase</keyword>
<dbReference type="SUPFAM" id="SSF55781">
    <property type="entry name" value="GAF domain-like"/>
    <property type="match status" value="1"/>
</dbReference>
<keyword evidence="11" id="KW-1185">Reference proteome</keyword>
<dbReference type="FunFam" id="3.30.565.10:FF:000010">
    <property type="entry name" value="Sensor histidine kinase RcsC"/>
    <property type="match status" value="1"/>
</dbReference>
<dbReference type="CDD" id="cd00082">
    <property type="entry name" value="HisKA"/>
    <property type="match status" value="1"/>
</dbReference>
<evidence type="ECO:0000256" key="3">
    <source>
        <dbReference type="ARBA" id="ARBA00022553"/>
    </source>
</evidence>
<dbReference type="CDD" id="cd00156">
    <property type="entry name" value="REC"/>
    <property type="match status" value="1"/>
</dbReference>
<evidence type="ECO:0000256" key="2">
    <source>
        <dbReference type="ARBA" id="ARBA00012438"/>
    </source>
</evidence>
<dbReference type="EC" id="2.7.13.3" evidence="2"/>
<feature type="domain" description="Response regulatory" evidence="9">
    <location>
        <begin position="763"/>
        <end position="876"/>
    </location>
</feature>